<evidence type="ECO:0008006" key="3">
    <source>
        <dbReference type="Google" id="ProtNLM"/>
    </source>
</evidence>
<evidence type="ECO:0000313" key="1">
    <source>
        <dbReference type="EMBL" id="KAB5588646.1"/>
    </source>
</evidence>
<reference evidence="1 2" key="1">
    <citation type="journal article" date="2019" name="Fungal Biol. Biotechnol.">
        <title>Draft genome sequence of fastidious pathogen Ceratobasidium theobromae, which causes vascular-streak dieback in Theobroma cacao.</title>
        <authorList>
            <person name="Ali S.S."/>
            <person name="Asman A."/>
            <person name="Shao J."/>
            <person name="Firmansyah A.P."/>
            <person name="Susilo A.W."/>
            <person name="Rosmana A."/>
            <person name="McMahon P."/>
            <person name="Junaid M."/>
            <person name="Guest D."/>
            <person name="Kheng T.Y."/>
            <person name="Meinhardt L.W."/>
            <person name="Bailey B.A."/>
        </authorList>
    </citation>
    <scope>NUCLEOTIDE SEQUENCE [LARGE SCALE GENOMIC DNA]</scope>
    <source>
        <strain evidence="1 2">CT2</strain>
    </source>
</reference>
<dbReference type="EMBL" id="SSOP01000399">
    <property type="protein sequence ID" value="KAB5588646.1"/>
    <property type="molecule type" value="Genomic_DNA"/>
</dbReference>
<evidence type="ECO:0000313" key="2">
    <source>
        <dbReference type="Proteomes" id="UP000383932"/>
    </source>
</evidence>
<dbReference type="SUPFAM" id="SSF50370">
    <property type="entry name" value="Ricin B-like lectins"/>
    <property type="match status" value="1"/>
</dbReference>
<protein>
    <recommendedName>
        <fullName evidence="3">Ricin B lectin domain-containing protein</fullName>
    </recommendedName>
</protein>
<proteinExistence type="predicted"/>
<dbReference type="InterPro" id="IPR035992">
    <property type="entry name" value="Ricin_B-like_lectins"/>
</dbReference>
<gene>
    <name evidence="1" type="ORF">CTheo_7909</name>
</gene>
<name>A0A5N5QB62_9AGAM</name>
<dbReference type="OrthoDB" id="3151458at2759"/>
<accession>A0A5N5QB62</accession>
<comment type="caution">
    <text evidence="1">The sequence shown here is derived from an EMBL/GenBank/DDBJ whole genome shotgun (WGS) entry which is preliminary data.</text>
</comment>
<dbReference type="AlphaFoldDB" id="A0A5N5QB62"/>
<keyword evidence="2" id="KW-1185">Reference proteome</keyword>
<sequence>MAPPVINKAGSFLFSERSHPPAMSLNSGIYDIVNLGSIPRCAGAPPGSVDVGMPMMGVSPPLMLPIEVKRVGDDTYQLKLQTNNNIAIGYSTQGRKNDFAFVKLMRSSKEVLWKISKGNCQGHFRIHVPDTDRCWTLPRGAGGLAPIVLSELEGTPEQDWIFQPLYA</sequence>
<dbReference type="Proteomes" id="UP000383932">
    <property type="component" value="Unassembled WGS sequence"/>
</dbReference>
<dbReference type="Gene3D" id="2.80.10.50">
    <property type="match status" value="1"/>
</dbReference>
<organism evidence="1 2">
    <name type="scientific">Ceratobasidium theobromae</name>
    <dbReference type="NCBI Taxonomy" id="1582974"/>
    <lineage>
        <taxon>Eukaryota</taxon>
        <taxon>Fungi</taxon>
        <taxon>Dikarya</taxon>
        <taxon>Basidiomycota</taxon>
        <taxon>Agaricomycotina</taxon>
        <taxon>Agaricomycetes</taxon>
        <taxon>Cantharellales</taxon>
        <taxon>Ceratobasidiaceae</taxon>
        <taxon>Ceratobasidium</taxon>
    </lineage>
</organism>